<dbReference type="Gene3D" id="1.10.443.10">
    <property type="entry name" value="Intergrase catalytic core"/>
    <property type="match status" value="1"/>
</dbReference>
<dbReference type="InterPro" id="IPR002104">
    <property type="entry name" value="Integrase_catalytic"/>
</dbReference>
<evidence type="ECO:0000313" key="6">
    <source>
        <dbReference type="EMBL" id="ENV00924.1"/>
    </source>
</evidence>
<comment type="caution">
    <text evidence="6">The sequence shown here is derived from an EMBL/GenBank/DDBJ whole genome shotgun (WGS) entry which is preliminary data.</text>
</comment>
<gene>
    <name evidence="6" type="ORF">F969_00071</name>
</gene>
<dbReference type="RefSeq" id="WP_004788172.1">
    <property type="nucleotide sequence ID" value="NZ_KB849414.1"/>
</dbReference>
<reference evidence="6 7" key="1">
    <citation type="submission" date="2013-02" db="EMBL/GenBank/DDBJ databases">
        <title>The Genome Sequence of Acinetobacter sp. NIPH 899.</title>
        <authorList>
            <consortium name="The Broad Institute Genome Sequencing Platform"/>
            <consortium name="The Broad Institute Genome Sequencing Center for Infectious Disease"/>
            <person name="Cerqueira G."/>
            <person name="Feldgarden M."/>
            <person name="Courvalin P."/>
            <person name="Perichon B."/>
            <person name="Grillot-Courvalin C."/>
            <person name="Clermont D."/>
            <person name="Rocha E."/>
            <person name="Yoon E.-J."/>
            <person name="Nemec A."/>
            <person name="Walker B."/>
            <person name="Young S.K."/>
            <person name="Zeng Q."/>
            <person name="Gargeya S."/>
            <person name="Fitzgerald M."/>
            <person name="Haas B."/>
            <person name="Abouelleil A."/>
            <person name="Alvarado L."/>
            <person name="Arachchi H.M."/>
            <person name="Berlin A.M."/>
            <person name="Chapman S.B."/>
            <person name="Dewar J."/>
            <person name="Goldberg J."/>
            <person name="Griggs A."/>
            <person name="Gujja S."/>
            <person name="Hansen M."/>
            <person name="Howarth C."/>
            <person name="Imamovic A."/>
            <person name="Larimer J."/>
            <person name="McCowan C."/>
            <person name="Murphy C."/>
            <person name="Neiman D."/>
            <person name="Pearson M."/>
            <person name="Priest M."/>
            <person name="Roberts A."/>
            <person name="Saif S."/>
            <person name="Shea T."/>
            <person name="Sisk P."/>
            <person name="Sykes S."/>
            <person name="Wortman J."/>
            <person name="Nusbaum C."/>
            <person name="Birren B."/>
        </authorList>
    </citation>
    <scope>NUCLEOTIDE SEQUENCE [LARGE SCALE GENOMIC DNA]</scope>
    <source>
        <strain evidence="6 7">NIPH 899</strain>
    </source>
</reference>
<dbReference type="Proteomes" id="UP000013070">
    <property type="component" value="Unassembled WGS sequence"/>
</dbReference>
<proteinExistence type="inferred from homology"/>
<dbReference type="Pfam" id="PF00589">
    <property type="entry name" value="Phage_integrase"/>
    <property type="match status" value="1"/>
</dbReference>
<keyword evidence="4" id="KW-0233">DNA recombination</keyword>
<keyword evidence="7" id="KW-1185">Reference proteome</keyword>
<name>N8WVL7_9GAMM</name>
<dbReference type="CDD" id="cd00397">
    <property type="entry name" value="DNA_BRE_C"/>
    <property type="match status" value="1"/>
</dbReference>
<dbReference type="HOGENOM" id="CLU_027562_29_0_6"/>
<dbReference type="PANTHER" id="PTHR30349:SF41">
    <property type="entry name" value="INTEGRASE_RECOMBINASE PROTEIN MJ0367-RELATED"/>
    <property type="match status" value="1"/>
</dbReference>
<evidence type="ECO:0000256" key="4">
    <source>
        <dbReference type="ARBA" id="ARBA00023172"/>
    </source>
</evidence>
<dbReference type="PATRIC" id="fig|1217710.3.peg.60"/>
<dbReference type="AlphaFoldDB" id="N8WVL7"/>
<dbReference type="SUPFAM" id="SSF56349">
    <property type="entry name" value="DNA breaking-rejoining enzymes"/>
    <property type="match status" value="1"/>
</dbReference>
<evidence type="ECO:0000256" key="1">
    <source>
        <dbReference type="ARBA" id="ARBA00008857"/>
    </source>
</evidence>
<dbReference type="GO" id="GO:0003677">
    <property type="term" value="F:DNA binding"/>
    <property type="evidence" value="ECO:0007669"/>
    <property type="project" value="UniProtKB-KW"/>
</dbReference>
<accession>N8WVL7</accession>
<dbReference type="GO" id="GO:0015074">
    <property type="term" value="P:DNA integration"/>
    <property type="evidence" value="ECO:0007669"/>
    <property type="project" value="UniProtKB-KW"/>
</dbReference>
<dbReference type="InterPro" id="IPR011010">
    <property type="entry name" value="DNA_brk_join_enz"/>
</dbReference>
<dbReference type="GO" id="GO:0006310">
    <property type="term" value="P:DNA recombination"/>
    <property type="evidence" value="ECO:0007669"/>
    <property type="project" value="UniProtKB-KW"/>
</dbReference>
<evidence type="ECO:0000313" key="7">
    <source>
        <dbReference type="Proteomes" id="UP000013070"/>
    </source>
</evidence>
<dbReference type="PROSITE" id="PS51898">
    <property type="entry name" value="TYR_RECOMBINASE"/>
    <property type="match status" value="1"/>
</dbReference>
<organism evidence="6 7">
    <name type="scientific">Acinetobacter variabilis</name>
    <dbReference type="NCBI Taxonomy" id="70346"/>
    <lineage>
        <taxon>Bacteria</taxon>
        <taxon>Pseudomonadati</taxon>
        <taxon>Pseudomonadota</taxon>
        <taxon>Gammaproteobacteria</taxon>
        <taxon>Moraxellales</taxon>
        <taxon>Moraxellaceae</taxon>
        <taxon>Acinetobacter</taxon>
    </lineage>
</organism>
<dbReference type="InterPro" id="IPR050090">
    <property type="entry name" value="Tyrosine_recombinase_XerCD"/>
</dbReference>
<sequence length="193" mass="21852">MKKTGKAAFVSEQDLKITLDSLKGKNALRNKAILLASHFMGLRAKEIASLKMGDVYDFKNEILKDTIRLLAAYTKGNKYREVFLLDDTARSTMQDYILSRPDQGPSAPLFLSQKLTPFTANTMQRMIGNIYKKADINGTSHSGRRSFATRLIRHNVDIYSIQQLMGHSSIMTTQEYFVSDPNLLKEKVLKLSQ</sequence>
<keyword evidence="2" id="KW-0229">DNA integration</keyword>
<evidence type="ECO:0000256" key="3">
    <source>
        <dbReference type="ARBA" id="ARBA00023125"/>
    </source>
</evidence>
<feature type="domain" description="Tyr recombinase" evidence="5">
    <location>
        <begin position="5"/>
        <end position="189"/>
    </location>
</feature>
<evidence type="ECO:0000259" key="5">
    <source>
        <dbReference type="PROSITE" id="PS51898"/>
    </source>
</evidence>
<comment type="similarity">
    <text evidence="1">Belongs to the 'phage' integrase family.</text>
</comment>
<dbReference type="PANTHER" id="PTHR30349">
    <property type="entry name" value="PHAGE INTEGRASE-RELATED"/>
    <property type="match status" value="1"/>
</dbReference>
<dbReference type="InterPro" id="IPR013762">
    <property type="entry name" value="Integrase-like_cat_sf"/>
</dbReference>
<protein>
    <recommendedName>
        <fullName evidence="5">Tyr recombinase domain-containing protein</fullName>
    </recommendedName>
</protein>
<dbReference type="EMBL" id="APPE01000007">
    <property type="protein sequence ID" value="ENV00924.1"/>
    <property type="molecule type" value="Genomic_DNA"/>
</dbReference>
<evidence type="ECO:0000256" key="2">
    <source>
        <dbReference type="ARBA" id="ARBA00022908"/>
    </source>
</evidence>
<dbReference type="eggNOG" id="COG0582">
    <property type="taxonomic scope" value="Bacteria"/>
</dbReference>
<keyword evidence="3" id="KW-0238">DNA-binding</keyword>